<dbReference type="InterPro" id="IPR050377">
    <property type="entry name" value="Radical_SAM_PqqE_MftC-like"/>
</dbReference>
<comment type="caution">
    <text evidence="7">The sequence shown here is derived from an EMBL/GenBank/DDBJ whole genome shotgun (WGS) entry which is preliminary data.</text>
</comment>
<dbReference type="PROSITE" id="PS51918">
    <property type="entry name" value="RADICAL_SAM"/>
    <property type="match status" value="1"/>
</dbReference>
<evidence type="ECO:0000256" key="4">
    <source>
        <dbReference type="ARBA" id="ARBA00023004"/>
    </source>
</evidence>
<gene>
    <name evidence="7" type="ORF">CLI71_00925</name>
</gene>
<evidence type="ECO:0000259" key="6">
    <source>
        <dbReference type="PROSITE" id="PS51918"/>
    </source>
</evidence>
<dbReference type="GO" id="GO:0051536">
    <property type="term" value="F:iron-sulfur cluster binding"/>
    <property type="evidence" value="ECO:0007669"/>
    <property type="project" value="UniProtKB-KW"/>
</dbReference>
<protein>
    <recommendedName>
        <fullName evidence="6">Radical SAM core domain-containing protein</fullName>
    </recommendedName>
</protein>
<dbReference type="Gene3D" id="3.20.20.70">
    <property type="entry name" value="Aldolase class I"/>
    <property type="match status" value="1"/>
</dbReference>
<dbReference type="NCBIfam" id="TIGR04085">
    <property type="entry name" value="rSAM_more_4Fe4S"/>
    <property type="match status" value="1"/>
</dbReference>
<reference evidence="7 8" key="1">
    <citation type="submission" date="2017-09" db="EMBL/GenBank/DDBJ databases">
        <title>Phase variable restriction modification systems are present in the genome sequences of periodontal pathogens Prevotella intermedia, Tannerella forsythia and Porphyromonas gingivalis.</title>
        <authorList>
            <person name="Haigh R.D."/>
            <person name="Crawford L."/>
            <person name="Ralph J."/>
            <person name="Wanford J."/>
            <person name="Vartoukian S.R."/>
            <person name="Hijazib K."/>
            <person name="Wade W."/>
            <person name="Oggioni M.R."/>
        </authorList>
    </citation>
    <scope>NUCLEOTIDE SEQUENCE [LARGE SCALE GENOMIC DNA]</scope>
    <source>
        <strain evidence="7 8">WW2834</strain>
    </source>
</reference>
<dbReference type="InterPro" id="IPR007197">
    <property type="entry name" value="rSAM"/>
</dbReference>
<accession>A0A2A6EHU0</accession>
<evidence type="ECO:0000313" key="7">
    <source>
        <dbReference type="EMBL" id="PDP61290.1"/>
    </source>
</evidence>
<dbReference type="SUPFAM" id="SSF102114">
    <property type="entry name" value="Radical SAM enzymes"/>
    <property type="match status" value="1"/>
</dbReference>
<keyword evidence="2" id="KW-0949">S-adenosyl-L-methionine</keyword>
<dbReference type="Pfam" id="PF13186">
    <property type="entry name" value="SPASM"/>
    <property type="match status" value="1"/>
</dbReference>
<dbReference type="InterPro" id="IPR023885">
    <property type="entry name" value="4Fe4S-binding_SPASM_dom"/>
</dbReference>
<dbReference type="CDD" id="cd01335">
    <property type="entry name" value="Radical_SAM"/>
    <property type="match status" value="1"/>
</dbReference>
<keyword evidence="4" id="KW-0408">Iron</keyword>
<organism evidence="7 8">
    <name type="scientific">Prevotella intermedia</name>
    <dbReference type="NCBI Taxonomy" id="28131"/>
    <lineage>
        <taxon>Bacteria</taxon>
        <taxon>Pseudomonadati</taxon>
        <taxon>Bacteroidota</taxon>
        <taxon>Bacteroidia</taxon>
        <taxon>Bacteroidales</taxon>
        <taxon>Prevotellaceae</taxon>
        <taxon>Prevotella</taxon>
    </lineage>
</organism>
<dbReference type="GO" id="GO:0046872">
    <property type="term" value="F:metal ion binding"/>
    <property type="evidence" value="ECO:0007669"/>
    <property type="project" value="UniProtKB-KW"/>
</dbReference>
<keyword evidence="3" id="KW-0479">Metal-binding</keyword>
<sequence length="444" mass="50622">MNTYQLSRSWILRYDEHHNAPYTLFDINRGYEYVINHSIFSFLSFMEQKDRGDAEISDLFEQDDVDCAQIVKRLNKQWKGLIINKEEVGSAFSFPKLSFSPKISMCSSPKTAEILLTTLCNLECLHCVHSCGHQKEGSLLSGREWIEILQTLERSRIQKVVLTGGEIFTHPHIDEIVEVIGKMKMRFILLTNAMLITKERAELLNKSNIVLSVSLDGNTEQSHDFLRGRGAYNTLMKRMQLLKEYNVNRILSVTLHAKNTNNIQGIIDYALKENIKAVNFTILDEVGRAKEHEILHLSSIEREKCKDQVRNIQVKYENELPIFLLDPAEGLSKNLDCSNYDAPIYCTGATSHIAISPTGDVYPCVYGFGESSLCSGNLKHTSLSKIWNTDKWNMLRGDILLKDLHTCKACSLSNSCQTKNCRVRALKYKRDLYGVPNCIACHNE</sequence>
<feature type="domain" description="Radical SAM core" evidence="6">
    <location>
        <begin position="106"/>
        <end position="321"/>
    </location>
</feature>
<dbReference type="PANTHER" id="PTHR11228">
    <property type="entry name" value="RADICAL SAM DOMAIN PROTEIN"/>
    <property type="match status" value="1"/>
</dbReference>
<evidence type="ECO:0000256" key="1">
    <source>
        <dbReference type="ARBA" id="ARBA00001966"/>
    </source>
</evidence>
<evidence type="ECO:0000256" key="5">
    <source>
        <dbReference type="ARBA" id="ARBA00023014"/>
    </source>
</evidence>
<dbReference type="Proteomes" id="UP000219058">
    <property type="component" value="Unassembled WGS sequence"/>
</dbReference>
<dbReference type="AlphaFoldDB" id="A0A2A6EHU0"/>
<dbReference type="SFLD" id="SFLDS00029">
    <property type="entry name" value="Radical_SAM"/>
    <property type="match status" value="1"/>
</dbReference>
<dbReference type="InterPro" id="IPR013785">
    <property type="entry name" value="Aldolase_TIM"/>
</dbReference>
<evidence type="ECO:0000256" key="3">
    <source>
        <dbReference type="ARBA" id="ARBA00022723"/>
    </source>
</evidence>
<dbReference type="SFLD" id="SFLDG01386">
    <property type="entry name" value="main_SPASM_domain-containing"/>
    <property type="match status" value="1"/>
</dbReference>
<evidence type="ECO:0000256" key="2">
    <source>
        <dbReference type="ARBA" id="ARBA00022691"/>
    </source>
</evidence>
<dbReference type="EMBL" id="NSLY01000002">
    <property type="protein sequence ID" value="PDP61290.1"/>
    <property type="molecule type" value="Genomic_DNA"/>
</dbReference>
<dbReference type="RefSeq" id="WP_097549350.1">
    <property type="nucleotide sequence ID" value="NZ_NSLY01000002.1"/>
</dbReference>
<keyword evidence="5" id="KW-0411">Iron-sulfur</keyword>
<evidence type="ECO:0000313" key="8">
    <source>
        <dbReference type="Proteomes" id="UP000219058"/>
    </source>
</evidence>
<dbReference type="GO" id="GO:0003824">
    <property type="term" value="F:catalytic activity"/>
    <property type="evidence" value="ECO:0007669"/>
    <property type="project" value="InterPro"/>
</dbReference>
<name>A0A2A6EHU0_PREIN</name>
<comment type="cofactor">
    <cofactor evidence="1">
        <name>[4Fe-4S] cluster</name>
        <dbReference type="ChEBI" id="CHEBI:49883"/>
    </cofactor>
</comment>
<dbReference type="PANTHER" id="PTHR11228:SF7">
    <property type="entry name" value="PQQA PEPTIDE CYCLASE"/>
    <property type="match status" value="1"/>
</dbReference>
<dbReference type="Pfam" id="PF04055">
    <property type="entry name" value="Radical_SAM"/>
    <property type="match status" value="1"/>
</dbReference>
<dbReference type="InterPro" id="IPR058240">
    <property type="entry name" value="rSAM_sf"/>
</dbReference>
<proteinExistence type="predicted"/>
<dbReference type="SFLD" id="SFLDG01067">
    <property type="entry name" value="SPASM/twitch_domain_containing"/>
    <property type="match status" value="1"/>
</dbReference>
<dbReference type="CDD" id="cd21109">
    <property type="entry name" value="SPASM"/>
    <property type="match status" value="1"/>
</dbReference>